<dbReference type="GO" id="GO:0016491">
    <property type="term" value="F:oxidoreductase activity"/>
    <property type="evidence" value="ECO:0007669"/>
    <property type="project" value="InterPro"/>
</dbReference>
<dbReference type="STRING" id="1423738.FC84_GL000407"/>
<dbReference type="InterPro" id="IPR036812">
    <property type="entry name" value="NAD(P)_OxRdtase_dom_sf"/>
</dbReference>
<protein>
    <submittedName>
        <fullName evidence="2">Oxidoreductase</fullName>
    </submittedName>
</protein>
<dbReference type="SUPFAM" id="SSF51430">
    <property type="entry name" value="NAD(P)-linked oxidoreductase"/>
    <property type="match status" value="1"/>
</dbReference>
<comment type="caution">
    <text evidence="2">The sequence shown here is derived from an EMBL/GenBank/DDBJ whole genome shotgun (WGS) entry which is preliminary data.</text>
</comment>
<evidence type="ECO:0000313" key="2">
    <source>
        <dbReference type="EMBL" id="KRM78672.1"/>
    </source>
</evidence>
<dbReference type="RefSeq" id="WP_057757024.1">
    <property type="nucleotide sequence ID" value="NZ_AYYK01000013.1"/>
</dbReference>
<accession>A0A0R2BI26</accession>
<dbReference type="InterPro" id="IPR053135">
    <property type="entry name" value="AKR2_Oxidoreductase"/>
</dbReference>
<dbReference type="PRINTS" id="PR00069">
    <property type="entry name" value="ALDKETRDTASE"/>
</dbReference>
<dbReference type="InterPro" id="IPR020471">
    <property type="entry name" value="AKR"/>
</dbReference>
<reference evidence="2 3" key="1">
    <citation type="journal article" date="2015" name="Genome Announc.">
        <title>Expanding the biotechnology potential of lactobacilli through comparative genomics of 213 strains and associated genera.</title>
        <authorList>
            <person name="Sun Z."/>
            <person name="Harris H.M."/>
            <person name="McCann A."/>
            <person name="Guo C."/>
            <person name="Argimon S."/>
            <person name="Zhang W."/>
            <person name="Yang X."/>
            <person name="Jeffery I.B."/>
            <person name="Cooney J.C."/>
            <person name="Kagawa T.F."/>
            <person name="Liu W."/>
            <person name="Song Y."/>
            <person name="Salvetti E."/>
            <person name="Wrobel A."/>
            <person name="Rasinkangas P."/>
            <person name="Parkhill J."/>
            <person name="Rea M.C."/>
            <person name="O'Sullivan O."/>
            <person name="Ritari J."/>
            <person name="Douillard F.P."/>
            <person name="Paul Ross R."/>
            <person name="Yang R."/>
            <person name="Briner A.E."/>
            <person name="Felis G.E."/>
            <person name="de Vos W.M."/>
            <person name="Barrangou R."/>
            <person name="Klaenhammer T.R."/>
            <person name="Caufield P.W."/>
            <person name="Cui Y."/>
            <person name="Zhang H."/>
            <person name="O'Toole P.W."/>
        </authorList>
    </citation>
    <scope>NUCLEOTIDE SEQUENCE [LARGE SCALE GENOMIC DNA]</scope>
    <source>
        <strain evidence="2 3">DSM 20335</strain>
    </source>
</reference>
<dbReference type="InterPro" id="IPR023210">
    <property type="entry name" value="NADP_OxRdtase_dom"/>
</dbReference>
<dbReference type="Gene3D" id="3.20.20.100">
    <property type="entry name" value="NADP-dependent oxidoreductase domain"/>
    <property type="match status" value="1"/>
</dbReference>
<dbReference type="Pfam" id="PF00248">
    <property type="entry name" value="Aldo_ket_red"/>
    <property type="match status" value="1"/>
</dbReference>
<gene>
    <name evidence="2" type="ORF">FC84_GL000407</name>
</gene>
<organism evidence="2 3">
    <name type="scientific">Lapidilactobacillus dextrinicus DSM 20335</name>
    <dbReference type="NCBI Taxonomy" id="1423738"/>
    <lineage>
        <taxon>Bacteria</taxon>
        <taxon>Bacillati</taxon>
        <taxon>Bacillota</taxon>
        <taxon>Bacilli</taxon>
        <taxon>Lactobacillales</taxon>
        <taxon>Lactobacillaceae</taxon>
        <taxon>Lapidilactobacillus</taxon>
    </lineage>
</organism>
<dbReference type="AlphaFoldDB" id="A0A0R2BI26"/>
<sequence>MKFRTLGKTGFNISEVSLGTWQLGGKWGEPFDAKDAAETLAAAYESGVNYFDTADIYQDGHSEHAVGEFLKQHPDVHYSTKIGRKLETHTPASYTKENLTTFVESSLKNMSVEALDLVLLHCPPTSVYYDPTVFWTLDELKQAGKIQNYGVSVERVEEAEKALQFDISAVEIIFNMFRLRPADRFFAEAQAANVGILARVPLASGLLSGKYTLATTFGKDDHRTYNRNGAAFDKGETFSGVDFATGVKAADELKHRLGTDNLADMALRYILMYTAVSTVIPGASKPEQITANAQAAELPAFTEDQMAIVQDIYNTYIKNPVEYLW</sequence>
<dbReference type="OrthoDB" id="9773828at2"/>
<dbReference type="Proteomes" id="UP000051813">
    <property type="component" value="Unassembled WGS sequence"/>
</dbReference>
<evidence type="ECO:0000313" key="3">
    <source>
        <dbReference type="Proteomes" id="UP000051813"/>
    </source>
</evidence>
<keyword evidence="3" id="KW-1185">Reference proteome</keyword>
<dbReference type="PATRIC" id="fig|1423738.3.peg.416"/>
<proteinExistence type="predicted"/>
<dbReference type="CDD" id="cd19086">
    <property type="entry name" value="AKR_AKR11C1"/>
    <property type="match status" value="1"/>
</dbReference>
<dbReference type="EMBL" id="AYYK01000013">
    <property type="protein sequence ID" value="KRM78672.1"/>
    <property type="molecule type" value="Genomic_DNA"/>
</dbReference>
<dbReference type="PANTHER" id="PTHR43312:SF1">
    <property type="entry name" value="NADP-DEPENDENT OXIDOREDUCTASE DOMAIN-CONTAINING PROTEIN"/>
    <property type="match status" value="1"/>
</dbReference>
<name>A0A0R2BI26_9LACO</name>
<feature type="domain" description="NADP-dependent oxidoreductase" evidence="1">
    <location>
        <begin position="16"/>
        <end position="313"/>
    </location>
</feature>
<dbReference type="PANTHER" id="PTHR43312">
    <property type="entry name" value="D-THREO-ALDOSE 1-DEHYDROGENASE"/>
    <property type="match status" value="1"/>
</dbReference>
<evidence type="ECO:0000259" key="1">
    <source>
        <dbReference type="Pfam" id="PF00248"/>
    </source>
</evidence>